<dbReference type="AlphaFoldDB" id="A0A9X2MX98"/>
<proteinExistence type="predicted"/>
<sequence length="262" mass="28406">MTEQVQPVWIGEAGRMRVQVYADRMAMGAEAAAQAATGIREAIAEKGEARIVFAAAPSQNELYEGLIRAEGIDWSRVTAFHMDEYIGLDANAPQRFGTYLSERLFSRVRPGRVELIDGSGGIERECERYSAMLAEAPIDIVCLGIGENGHIAFNDPPVADFRDPLLVKAVELDLPCRQQQVNDGCFTALDAVPTHAITLTIPALMSGARLYCSVPGATKREAVRRTMRGPITTACPASILREHPNVTLFTDLDAYGPAEGTA</sequence>
<organism evidence="3 4">
    <name type="scientific">Paenibacillus soyae</name>
    <dbReference type="NCBI Taxonomy" id="2969249"/>
    <lineage>
        <taxon>Bacteria</taxon>
        <taxon>Bacillati</taxon>
        <taxon>Bacillota</taxon>
        <taxon>Bacilli</taxon>
        <taxon>Bacillales</taxon>
        <taxon>Paenibacillaceae</taxon>
        <taxon>Paenibacillus</taxon>
    </lineage>
</organism>
<comment type="caution">
    <text evidence="3">The sequence shown here is derived from an EMBL/GenBank/DDBJ whole genome shotgun (WGS) entry which is preliminary data.</text>
</comment>
<dbReference type="GO" id="GO:0006043">
    <property type="term" value="P:glucosamine catabolic process"/>
    <property type="evidence" value="ECO:0007669"/>
    <property type="project" value="TreeGrafter"/>
</dbReference>
<name>A0A9X2MX98_9BACL</name>
<feature type="domain" description="Glucosamine/galactosamine-6-phosphate isomerase" evidence="2">
    <location>
        <begin position="23"/>
        <end position="152"/>
    </location>
</feature>
<evidence type="ECO:0000313" key="3">
    <source>
        <dbReference type="EMBL" id="MCR2805242.1"/>
    </source>
</evidence>
<reference evidence="3" key="1">
    <citation type="submission" date="2022-08" db="EMBL/GenBank/DDBJ databases">
        <title>The genomic sequence of strain Paenibacillus sp. SCIV0701.</title>
        <authorList>
            <person name="Zhao H."/>
        </authorList>
    </citation>
    <scope>NUCLEOTIDE SEQUENCE</scope>
    <source>
        <strain evidence="3">SCIV0701</strain>
    </source>
</reference>
<dbReference type="InterPro" id="IPR004547">
    <property type="entry name" value="Glucosamine6P_isomerase"/>
</dbReference>
<keyword evidence="4" id="KW-1185">Reference proteome</keyword>
<gene>
    <name evidence="3" type="ORF">NQZ67_15250</name>
</gene>
<dbReference type="InterPro" id="IPR037171">
    <property type="entry name" value="NagB/RpiA_transferase-like"/>
</dbReference>
<protein>
    <submittedName>
        <fullName evidence="3">Glucosamine-6-phosphate deaminase</fullName>
    </submittedName>
</protein>
<dbReference type="Proteomes" id="UP001141950">
    <property type="component" value="Unassembled WGS sequence"/>
</dbReference>
<evidence type="ECO:0000259" key="2">
    <source>
        <dbReference type="Pfam" id="PF01182"/>
    </source>
</evidence>
<dbReference type="InterPro" id="IPR006148">
    <property type="entry name" value="Glc/Gal-6P_isomerase"/>
</dbReference>
<dbReference type="GO" id="GO:0005737">
    <property type="term" value="C:cytoplasm"/>
    <property type="evidence" value="ECO:0007669"/>
    <property type="project" value="TreeGrafter"/>
</dbReference>
<dbReference type="Gene3D" id="3.40.50.1360">
    <property type="match status" value="1"/>
</dbReference>
<dbReference type="CDD" id="cd01399">
    <property type="entry name" value="GlcN6P_deaminase"/>
    <property type="match status" value="1"/>
</dbReference>
<dbReference type="GO" id="GO:0042802">
    <property type="term" value="F:identical protein binding"/>
    <property type="evidence" value="ECO:0007669"/>
    <property type="project" value="TreeGrafter"/>
</dbReference>
<dbReference type="PANTHER" id="PTHR11280">
    <property type="entry name" value="GLUCOSAMINE-6-PHOSPHATE ISOMERASE"/>
    <property type="match status" value="1"/>
</dbReference>
<dbReference type="GO" id="GO:0006046">
    <property type="term" value="P:N-acetylglucosamine catabolic process"/>
    <property type="evidence" value="ECO:0007669"/>
    <property type="project" value="TreeGrafter"/>
</dbReference>
<dbReference type="GO" id="GO:0019262">
    <property type="term" value="P:N-acetylneuraminate catabolic process"/>
    <property type="evidence" value="ECO:0007669"/>
    <property type="project" value="TreeGrafter"/>
</dbReference>
<dbReference type="RefSeq" id="WP_257447328.1">
    <property type="nucleotide sequence ID" value="NZ_JANIPJ010000010.1"/>
</dbReference>
<dbReference type="SUPFAM" id="SSF100950">
    <property type="entry name" value="NagB/RpiA/CoA transferase-like"/>
    <property type="match status" value="1"/>
</dbReference>
<accession>A0A9X2MX98</accession>
<evidence type="ECO:0000256" key="1">
    <source>
        <dbReference type="ARBA" id="ARBA00023277"/>
    </source>
</evidence>
<keyword evidence="1" id="KW-0119">Carbohydrate metabolism</keyword>
<dbReference type="GO" id="GO:0005975">
    <property type="term" value="P:carbohydrate metabolic process"/>
    <property type="evidence" value="ECO:0007669"/>
    <property type="project" value="InterPro"/>
</dbReference>
<dbReference type="EMBL" id="JANIPJ010000010">
    <property type="protein sequence ID" value="MCR2805242.1"/>
    <property type="molecule type" value="Genomic_DNA"/>
</dbReference>
<dbReference type="GO" id="GO:0004342">
    <property type="term" value="F:glucosamine-6-phosphate deaminase activity"/>
    <property type="evidence" value="ECO:0007669"/>
    <property type="project" value="InterPro"/>
</dbReference>
<evidence type="ECO:0000313" key="4">
    <source>
        <dbReference type="Proteomes" id="UP001141950"/>
    </source>
</evidence>
<dbReference type="PANTHER" id="PTHR11280:SF6">
    <property type="entry name" value="GLUCOSAMINE-6-PHOSPHATE ISOMERASE NAGB"/>
    <property type="match status" value="1"/>
</dbReference>
<dbReference type="Pfam" id="PF01182">
    <property type="entry name" value="Glucosamine_iso"/>
    <property type="match status" value="1"/>
</dbReference>